<proteinExistence type="predicted"/>
<evidence type="ECO:0000313" key="1">
    <source>
        <dbReference type="EMBL" id="GAH38444.1"/>
    </source>
</evidence>
<gene>
    <name evidence="1" type="ORF">S03H2_22625</name>
</gene>
<dbReference type="EMBL" id="BARU01012213">
    <property type="protein sequence ID" value="GAH38444.1"/>
    <property type="molecule type" value="Genomic_DNA"/>
</dbReference>
<organism evidence="1">
    <name type="scientific">marine sediment metagenome</name>
    <dbReference type="NCBI Taxonomy" id="412755"/>
    <lineage>
        <taxon>unclassified sequences</taxon>
        <taxon>metagenomes</taxon>
        <taxon>ecological metagenomes</taxon>
    </lineage>
</organism>
<reference evidence="1" key="1">
    <citation type="journal article" date="2014" name="Front. Microbiol.">
        <title>High frequency of phylogenetically diverse reductive dehalogenase-homologous genes in deep subseafloor sedimentary metagenomes.</title>
        <authorList>
            <person name="Kawai M."/>
            <person name="Futagami T."/>
            <person name="Toyoda A."/>
            <person name="Takaki Y."/>
            <person name="Nishi S."/>
            <person name="Hori S."/>
            <person name="Arai W."/>
            <person name="Tsubouchi T."/>
            <person name="Morono Y."/>
            <person name="Uchiyama I."/>
            <person name="Ito T."/>
            <person name="Fujiyama A."/>
            <person name="Inagaki F."/>
            <person name="Takami H."/>
        </authorList>
    </citation>
    <scope>NUCLEOTIDE SEQUENCE</scope>
    <source>
        <strain evidence="1">Expedition CK06-06</strain>
    </source>
</reference>
<sequence length="62" mass="6979">DKMTLEEAIRVNTVLKGAPVLKDDPLVIEALQLGIEALTLYDRCRSTQPVWLPLLLPSETKY</sequence>
<feature type="non-terminal residue" evidence="1">
    <location>
        <position position="1"/>
    </location>
</feature>
<comment type="caution">
    <text evidence="1">The sequence shown here is derived from an EMBL/GenBank/DDBJ whole genome shotgun (WGS) entry which is preliminary data.</text>
</comment>
<accession>X1GA39</accession>
<name>X1GA39_9ZZZZ</name>
<dbReference type="AlphaFoldDB" id="X1GA39"/>
<protein>
    <submittedName>
        <fullName evidence="1">Uncharacterized protein</fullName>
    </submittedName>
</protein>